<dbReference type="InterPro" id="IPR000904">
    <property type="entry name" value="Sec7_dom"/>
</dbReference>
<dbReference type="PANTHER" id="PTHR10663">
    <property type="entry name" value="GUANYL-NUCLEOTIDE EXCHANGE FACTOR"/>
    <property type="match status" value="1"/>
</dbReference>
<dbReference type="Gene3D" id="1.10.220.20">
    <property type="match status" value="1"/>
</dbReference>
<evidence type="ECO:0000256" key="4">
    <source>
        <dbReference type="ARBA" id="ARBA00022553"/>
    </source>
</evidence>
<dbReference type="OrthoDB" id="430364at2759"/>
<evidence type="ECO:0000256" key="2">
    <source>
        <dbReference type="ARBA" id="ARBA00006248"/>
    </source>
</evidence>
<dbReference type="InterPro" id="IPR033742">
    <property type="entry name" value="IQSEC_PH"/>
</dbReference>
<dbReference type="PROSITE" id="PS50190">
    <property type="entry name" value="SEC7"/>
    <property type="match status" value="1"/>
</dbReference>
<dbReference type="GO" id="GO:0005737">
    <property type="term" value="C:cytoplasm"/>
    <property type="evidence" value="ECO:0007669"/>
    <property type="project" value="UniProtKB-SubCell"/>
</dbReference>
<dbReference type="GO" id="GO:0005085">
    <property type="term" value="F:guanyl-nucleotide exchange factor activity"/>
    <property type="evidence" value="ECO:0000318"/>
    <property type="project" value="GO_Central"/>
</dbReference>
<dbReference type="Gene3D" id="2.30.29.30">
    <property type="entry name" value="Pleckstrin-homology domain (PH domain)/Phosphotyrosine-binding domain (PTB)"/>
    <property type="match status" value="1"/>
</dbReference>
<evidence type="ECO:0000256" key="1">
    <source>
        <dbReference type="ARBA" id="ARBA00004496"/>
    </source>
</evidence>
<dbReference type="AlphaFoldDB" id="T1G851"/>
<dbReference type="Pfam" id="PF01369">
    <property type="entry name" value="Sec7"/>
    <property type="match status" value="1"/>
</dbReference>
<keyword evidence="4" id="KW-0597">Phosphoprotein</keyword>
<keyword evidence="9" id="KW-1185">Reference proteome</keyword>
<dbReference type="InterPro" id="IPR035999">
    <property type="entry name" value="Sec7_dom_sf"/>
</dbReference>
<evidence type="ECO:0000259" key="6">
    <source>
        <dbReference type="PROSITE" id="PS50190"/>
    </source>
</evidence>
<evidence type="ECO:0000313" key="8">
    <source>
        <dbReference type="EnsemblMetazoa" id="HelroP91534"/>
    </source>
</evidence>
<dbReference type="InterPro" id="IPR011993">
    <property type="entry name" value="PH-like_dom_sf"/>
</dbReference>
<dbReference type="InterPro" id="IPR023394">
    <property type="entry name" value="Sec7_C_sf"/>
</dbReference>
<sequence>KRLYRIGLNLFNRKPNKGIDFLLTHKFLDSKPQSIARFLLNRKGLSKQMVGVYLGDLQRPMNMEVLSHFVNGIDLHNLPIDEALRKFQAYFRLPGEAQKIERLMEAFSTSYYNSNPSGTLKNVDTIFLLSYAVVMLNTDLHNRNIKVEKKMRMEDFVKNLRGIDNGKDVDPGYLSDIYRRISTCPLKPSNDHVTQVSKVDAMIAGKKPLLVQPHRRLVCYCRLFEVFDPMLMRKDKDGGRHQRDVFLFNDLLVITKLCNRKKNVLTYNFRESFPLLHMKIVLFDLPYCPNGMQLVNGCDGSVLVTFCAKDDGELKKFVSDLNESILEVISSFISFFRSSFFLFIRSFVRSVIHTFVRSFVCSFVHS</sequence>
<dbReference type="EnsemblMetazoa" id="HelroT91534">
    <property type="protein sequence ID" value="HelroP91534"/>
    <property type="gene ID" value="HelroG91534"/>
</dbReference>
<name>T1G851_HELRO</name>
<proteinExistence type="inferred from homology"/>
<dbReference type="SMART" id="SM00222">
    <property type="entry name" value="Sec7"/>
    <property type="match status" value="1"/>
</dbReference>
<keyword evidence="3" id="KW-0963">Cytoplasm</keyword>
<dbReference type="EMBL" id="KB095830">
    <property type="protein sequence ID" value="ESO11303.1"/>
    <property type="molecule type" value="Genomic_DNA"/>
</dbReference>
<comment type="similarity">
    <text evidence="2">Belongs to the BRAG family.</text>
</comment>
<dbReference type="CDD" id="cd00171">
    <property type="entry name" value="Sec7"/>
    <property type="match status" value="1"/>
</dbReference>
<gene>
    <name evidence="8" type="primary">20217248</name>
    <name evidence="7" type="ORF">HELRODRAFT_91534</name>
</gene>
<accession>T1G851</accession>
<dbReference type="Proteomes" id="UP000015101">
    <property type="component" value="Unassembled WGS sequence"/>
</dbReference>
<dbReference type="SUPFAM" id="SSF50729">
    <property type="entry name" value="PH domain-like"/>
    <property type="match status" value="1"/>
</dbReference>
<reference evidence="7 9" key="2">
    <citation type="journal article" date="2013" name="Nature">
        <title>Insights into bilaterian evolution from three spiralian genomes.</title>
        <authorList>
            <person name="Simakov O."/>
            <person name="Marletaz F."/>
            <person name="Cho S.J."/>
            <person name="Edsinger-Gonzales E."/>
            <person name="Havlak P."/>
            <person name="Hellsten U."/>
            <person name="Kuo D.H."/>
            <person name="Larsson T."/>
            <person name="Lv J."/>
            <person name="Arendt D."/>
            <person name="Savage R."/>
            <person name="Osoegawa K."/>
            <person name="de Jong P."/>
            <person name="Grimwood J."/>
            <person name="Chapman J.A."/>
            <person name="Shapiro H."/>
            <person name="Aerts A."/>
            <person name="Otillar R.P."/>
            <person name="Terry A.Y."/>
            <person name="Boore J.L."/>
            <person name="Grigoriev I.V."/>
            <person name="Lindberg D.R."/>
            <person name="Seaver E.C."/>
            <person name="Weisblat D.A."/>
            <person name="Putnam N.H."/>
            <person name="Rokhsar D.S."/>
        </authorList>
    </citation>
    <scope>NUCLEOTIDE SEQUENCE</scope>
</reference>
<reference evidence="8" key="3">
    <citation type="submission" date="2015-06" db="UniProtKB">
        <authorList>
            <consortium name="EnsemblMetazoa"/>
        </authorList>
    </citation>
    <scope>IDENTIFICATION</scope>
</reference>
<dbReference type="GO" id="GO:0032012">
    <property type="term" value="P:regulation of ARF protein signal transduction"/>
    <property type="evidence" value="ECO:0007669"/>
    <property type="project" value="InterPro"/>
</dbReference>
<dbReference type="InParanoid" id="T1G851"/>
<reference evidence="9" key="1">
    <citation type="submission" date="2012-12" db="EMBL/GenBank/DDBJ databases">
        <authorList>
            <person name="Hellsten U."/>
            <person name="Grimwood J."/>
            <person name="Chapman J.A."/>
            <person name="Shapiro H."/>
            <person name="Aerts A."/>
            <person name="Otillar R.P."/>
            <person name="Terry A.Y."/>
            <person name="Boore J.L."/>
            <person name="Simakov O."/>
            <person name="Marletaz F."/>
            <person name="Cho S.-J."/>
            <person name="Edsinger-Gonzales E."/>
            <person name="Havlak P."/>
            <person name="Kuo D.-H."/>
            <person name="Larsson T."/>
            <person name="Lv J."/>
            <person name="Arendt D."/>
            <person name="Savage R."/>
            <person name="Osoegawa K."/>
            <person name="de Jong P."/>
            <person name="Lindberg D.R."/>
            <person name="Seaver E.C."/>
            <person name="Weisblat D.A."/>
            <person name="Putnam N.H."/>
            <person name="Grigoriev I.V."/>
            <person name="Rokhsar D.S."/>
        </authorList>
    </citation>
    <scope>NUCLEOTIDE SEQUENCE</scope>
</reference>
<dbReference type="PANTHER" id="PTHR10663:SF342">
    <property type="entry name" value="FI21420P1"/>
    <property type="match status" value="1"/>
</dbReference>
<dbReference type="HOGENOM" id="CLU_031196_0_0_1"/>
<dbReference type="GeneID" id="20217248"/>
<organism evidence="8 9">
    <name type="scientific">Helobdella robusta</name>
    <name type="common">Californian leech</name>
    <dbReference type="NCBI Taxonomy" id="6412"/>
    <lineage>
        <taxon>Eukaryota</taxon>
        <taxon>Metazoa</taxon>
        <taxon>Spiralia</taxon>
        <taxon>Lophotrochozoa</taxon>
        <taxon>Annelida</taxon>
        <taxon>Clitellata</taxon>
        <taxon>Hirudinea</taxon>
        <taxon>Rhynchobdellida</taxon>
        <taxon>Glossiphoniidae</taxon>
        <taxon>Helobdella</taxon>
    </lineage>
</organism>
<dbReference type="FunFam" id="1.10.1000.11:FF:000009">
    <property type="entry name" value="IQ motif and SEC7 domain-containing protein"/>
    <property type="match status" value="1"/>
</dbReference>
<dbReference type="GO" id="GO:0030036">
    <property type="term" value="P:actin cytoskeleton organization"/>
    <property type="evidence" value="ECO:0000318"/>
    <property type="project" value="GO_Central"/>
</dbReference>
<dbReference type="KEGG" id="hro:HELRODRAFT_91534"/>
<feature type="domain" description="SEC7" evidence="6">
    <location>
        <begin position="1"/>
        <end position="184"/>
    </location>
</feature>
<dbReference type="OMA" id="FNVATHA"/>
<evidence type="ECO:0000256" key="5">
    <source>
        <dbReference type="ARBA" id="ARBA00023054"/>
    </source>
</evidence>
<dbReference type="Gene3D" id="1.10.1000.11">
    <property type="entry name" value="Arf Nucleotide-binding Site Opener,domain 2"/>
    <property type="match status" value="1"/>
</dbReference>
<dbReference type="RefSeq" id="XP_009010593.1">
    <property type="nucleotide sequence ID" value="XM_009012345.1"/>
</dbReference>
<keyword evidence="5" id="KW-0175">Coiled coil</keyword>
<evidence type="ECO:0000313" key="9">
    <source>
        <dbReference type="Proteomes" id="UP000015101"/>
    </source>
</evidence>
<dbReference type="CTD" id="20217248"/>
<dbReference type="eggNOG" id="KOG0931">
    <property type="taxonomic scope" value="Eukaryota"/>
</dbReference>
<dbReference type="EMBL" id="AMQM01008708">
    <property type="status" value="NOT_ANNOTATED_CDS"/>
    <property type="molecule type" value="Genomic_DNA"/>
</dbReference>
<protein>
    <recommendedName>
        <fullName evidence="6">SEC7 domain-containing protein</fullName>
    </recommendedName>
</protein>
<evidence type="ECO:0000256" key="3">
    <source>
        <dbReference type="ARBA" id="ARBA00022490"/>
    </source>
</evidence>
<dbReference type="Pfam" id="PF16453">
    <property type="entry name" value="IQ_SEC7_PH"/>
    <property type="match status" value="1"/>
</dbReference>
<comment type="subcellular location">
    <subcellularLocation>
        <location evidence="1">Cytoplasm</location>
    </subcellularLocation>
</comment>
<evidence type="ECO:0000313" key="7">
    <source>
        <dbReference type="EMBL" id="ESO11303.1"/>
    </source>
</evidence>
<dbReference type="SUPFAM" id="SSF48425">
    <property type="entry name" value="Sec7 domain"/>
    <property type="match status" value="1"/>
</dbReference>